<dbReference type="NCBIfam" id="TIGR01258">
    <property type="entry name" value="pgm_1"/>
    <property type="match status" value="1"/>
</dbReference>
<accession>A0A7S2H6J7</accession>
<dbReference type="EMBL" id="HBGV01006298">
    <property type="protein sequence ID" value="CAD9481903.1"/>
    <property type="molecule type" value="Transcribed_RNA"/>
</dbReference>
<comment type="similarity">
    <text evidence="1">Belongs to the phosphoglycerate mutase family. BPG-dependent PGAM subfamily.</text>
</comment>
<evidence type="ECO:0000256" key="3">
    <source>
        <dbReference type="ARBA" id="ARBA00023152"/>
    </source>
</evidence>
<feature type="binding site" evidence="6">
    <location>
        <position position="163"/>
    </location>
    <ligand>
        <name>substrate</name>
    </ligand>
</feature>
<dbReference type="PANTHER" id="PTHR11931">
    <property type="entry name" value="PHOSPHOGLYCERATE MUTASE"/>
    <property type="match status" value="1"/>
</dbReference>
<feature type="active site" description="Proton donor/acceptor" evidence="5">
    <location>
        <position position="152"/>
    </location>
</feature>
<proteinExistence type="inferred from homology"/>
<dbReference type="SMART" id="SM00855">
    <property type="entry name" value="PGAM"/>
    <property type="match status" value="1"/>
</dbReference>
<gene>
    <name evidence="9" type="ORF">HTAM1171_LOCUS3829</name>
</gene>
<feature type="binding site" evidence="6">
    <location>
        <begin position="152"/>
        <end position="155"/>
    </location>
    <ligand>
        <name>substrate</name>
    </ligand>
</feature>
<evidence type="ECO:0000256" key="8">
    <source>
        <dbReference type="SAM" id="MobiDB-lite"/>
    </source>
</evidence>
<dbReference type="SUPFAM" id="SSF53254">
    <property type="entry name" value="Phosphoglycerate mutase-like"/>
    <property type="match status" value="1"/>
</dbReference>
<sequence length="390" mass="44320">MIALTSKSPQCAVAFTQRRTLSSHRPLSSSIPNHSSVGTITPNQSKHENQNPSNTRPFHSLNCNTPFTLCFLRHGQSTWNRDNRFIGWTDTPLTQDGVLEARVAGQMLQKSSILFDEVHTSLLRRSIRTTNLVLMEMGQEYIPVYKHWRLNERNYGDLVGLNKKEVVKEFGVDQVKRWRRSYDEPPPAMREEHTYHPALDPRYRLMLSKIPKSESLKCTMERSSVYWEKVIAPALRDQKTILIVGHENNLRSLIMRLEDIPAEDIINLNLPRAVPLAYRLDENLKPLDRPDGKLDEATGFLRGEWLGGDAAVQEILERDHKQVYDTTIPENLETGSSREKWRTWMEFAVGKPQPEAVAKSAGGCLEDGGMKAATTTTTMTKDVKSKAEAA</sequence>
<feature type="binding site" evidence="6">
    <location>
        <begin position="179"/>
        <end position="180"/>
    </location>
    <ligand>
        <name>substrate</name>
    </ligand>
</feature>
<name>A0A7S2H6J7_9STRA</name>
<evidence type="ECO:0000256" key="5">
    <source>
        <dbReference type="PIRSR" id="PIRSR613078-1"/>
    </source>
</evidence>
<dbReference type="Pfam" id="PF00300">
    <property type="entry name" value="His_Phos_1"/>
    <property type="match status" value="1"/>
</dbReference>
<dbReference type="EC" id="5.4.2.11" evidence="2"/>
<keyword evidence="3" id="KW-0324">Glycolysis</keyword>
<keyword evidence="4" id="KW-0413">Isomerase</keyword>
<evidence type="ECO:0000256" key="4">
    <source>
        <dbReference type="ARBA" id="ARBA00023235"/>
    </source>
</evidence>
<dbReference type="GO" id="GO:0006096">
    <property type="term" value="P:glycolytic process"/>
    <property type="evidence" value="ECO:0007669"/>
    <property type="project" value="UniProtKB-KW"/>
</dbReference>
<dbReference type="InterPro" id="IPR029033">
    <property type="entry name" value="His_PPase_superfam"/>
</dbReference>
<organism evidence="9">
    <name type="scientific">Helicotheca tamesis</name>
    <dbReference type="NCBI Taxonomy" id="374047"/>
    <lineage>
        <taxon>Eukaryota</taxon>
        <taxon>Sar</taxon>
        <taxon>Stramenopiles</taxon>
        <taxon>Ochrophyta</taxon>
        <taxon>Bacillariophyta</taxon>
        <taxon>Mediophyceae</taxon>
        <taxon>Lithodesmiophycidae</taxon>
        <taxon>Lithodesmiales</taxon>
        <taxon>Lithodesmiaceae</taxon>
        <taxon>Helicotheca</taxon>
    </lineage>
</organism>
<dbReference type="InterPro" id="IPR013078">
    <property type="entry name" value="His_Pase_superF_clade-1"/>
</dbReference>
<feature type="site" description="Transition state stabilizer" evidence="7">
    <location>
        <position position="246"/>
    </location>
</feature>
<evidence type="ECO:0000256" key="2">
    <source>
        <dbReference type="ARBA" id="ARBA00012028"/>
    </source>
</evidence>
<evidence type="ECO:0000256" key="7">
    <source>
        <dbReference type="PIRSR" id="PIRSR613078-3"/>
    </source>
</evidence>
<evidence type="ECO:0000256" key="1">
    <source>
        <dbReference type="ARBA" id="ARBA00006717"/>
    </source>
</evidence>
<dbReference type="GO" id="GO:0004619">
    <property type="term" value="F:phosphoglycerate mutase activity"/>
    <property type="evidence" value="ECO:0007669"/>
    <property type="project" value="UniProtKB-EC"/>
</dbReference>
<feature type="binding site" evidence="6">
    <location>
        <begin position="73"/>
        <end position="80"/>
    </location>
    <ligand>
        <name>substrate</name>
    </ligand>
</feature>
<dbReference type="InterPro" id="IPR005952">
    <property type="entry name" value="Phosphogly_mut1"/>
</dbReference>
<evidence type="ECO:0000313" key="9">
    <source>
        <dbReference type="EMBL" id="CAD9481903.1"/>
    </source>
</evidence>
<reference evidence="9" key="1">
    <citation type="submission" date="2021-01" db="EMBL/GenBank/DDBJ databases">
        <authorList>
            <person name="Corre E."/>
            <person name="Pelletier E."/>
            <person name="Niang G."/>
            <person name="Scheremetjew M."/>
            <person name="Finn R."/>
            <person name="Kale V."/>
            <person name="Holt S."/>
            <person name="Cochrane G."/>
            <person name="Meng A."/>
            <person name="Brown T."/>
            <person name="Cohen L."/>
        </authorList>
    </citation>
    <scope>NUCLEOTIDE SEQUENCE</scope>
    <source>
        <strain evidence="9">CCMP826</strain>
    </source>
</reference>
<dbReference type="AlphaFoldDB" id="A0A7S2H6J7"/>
<dbReference type="CDD" id="cd07067">
    <property type="entry name" value="HP_PGM_like"/>
    <property type="match status" value="1"/>
</dbReference>
<feature type="region of interest" description="Disordered" evidence="8">
    <location>
        <begin position="22"/>
        <end position="57"/>
    </location>
</feature>
<feature type="active site" description="Tele-phosphohistidine intermediate" evidence="5">
    <location>
        <position position="74"/>
    </location>
</feature>
<dbReference type="Gene3D" id="3.40.50.1240">
    <property type="entry name" value="Phosphoglycerate mutase-like"/>
    <property type="match status" value="1"/>
</dbReference>
<protein>
    <recommendedName>
        <fullName evidence="2">phosphoglycerate mutase (2,3-diphosphoglycerate-dependent)</fullName>
        <ecNumber evidence="2">5.4.2.11</ecNumber>
    </recommendedName>
</protein>
<feature type="binding site" evidence="6">
    <location>
        <position position="125"/>
    </location>
    <ligand>
        <name>substrate</name>
    </ligand>
</feature>
<evidence type="ECO:0000256" key="6">
    <source>
        <dbReference type="PIRSR" id="PIRSR613078-2"/>
    </source>
</evidence>
<dbReference type="HAMAP" id="MF_01039">
    <property type="entry name" value="PGAM_GpmA"/>
    <property type="match status" value="1"/>
</dbReference>